<dbReference type="EMBL" id="CP074676">
    <property type="protein sequence ID" value="QVL20331.1"/>
    <property type="molecule type" value="Genomic_DNA"/>
</dbReference>
<name>A0ABX8DVK3_9PSED</name>
<evidence type="ECO:0000313" key="1">
    <source>
        <dbReference type="EMBL" id="QVL20331.1"/>
    </source>
</evidence>
<sequence>MRCGMHRTTRDNTWVVALLAIVLEITTLPMAAAFGQLSLAQLLSGSYCSSGGTQYRPLAFDKDDNDSSRLTGQGHCCCSQAHGPMPLARPPALFPPTLASTSLPELFCAFQPSPRDCWPTSNPRASPVQGASSRRLACNEKRIAVGA</sequence>
<evidence type="ECO:0000313" key="2">
    <source>
        <dbReference type="Proteomes" id="UP000678154"/>
    </source>
</evidence>
<reference evidence="1 2" key="1">
    <citation type="journal article" date="2016" name="J. Hazard. Mater.">
        <title>A newly isolated Pseudomonas putida S-1 strain for batch-mode-propanethiol degradation and continuous treatment of propanethiol-containing waste gas.</title>
        <authorList>
            <person name="Chen D.Z."/>
            <person name="Sun Y.M."/>
            <person name="Han L.M."/>
            <person name="Chen J."/>
            <person name="Ye J.X."/>
            <person name="Chen J.M."/>
        </authorList>
    </citation>
    <scope>NUCLEOTIDE SEQUENCE [LARGE SCALE GENOMIC DNA]</scope>
    <source>
        <strain evidence="1 2">S-1</strain>
    </source>
</reference>
<protein>
    <submittedName>
        <fullName evidence="1">DUF2946 family protein</fullName>
    </submittedName>
</protein>
<organism evidence="1 2">
    <name type="scientific">Pseudomonas qingdaonensis</name>
    <dbReference type="NCBI Taxonomy" id="2056231"/>
    <lineage>
        <taxon>Bacteria</taxon>
        <taxon>Pseudomonadati</taxon>
        <taxon>Pseudomonadota</taxon>
        <taxon>Gammaproteobacteria</taxon>
        <taxon>Pseudomonadales</taxon>
        <taxon>Pseudomonadaceae</taxon>
        <taxon>Pseudomonas</taxon>
    </lineage>
</organism>
<dbReference type="Proteomes" id="UP000678154">
    <property type="component" value="Chromosome"/>
</dbReference>
<accession>A0ABX8DVK3</accession>
<proteinExistence type="predicted"/>
<dbReference type="InterPro" id="IPR021333">
    <property type="entry name" value="DUF2946"/>
</dbReference>
<keyword evidence="2" id="KW-1185">Reference proteome</keyword>
<gene>
    <name evidence="1" type="ORF">KH389_07045</name>
</gene>
<dbReference type="Pfam" id="PF11162">
    <property type="entry name" value="DUF2946"/>
    <property type="match status" value="1"/>
</dbReference>